<sequence>MDPIDGPWFVPQTVNGVRRSQVREGIPLPDFEDDKYGATEEDLQIVDQTTVRTIDPSFASELMMFWKLKICLNPESRKGPTDRRSIHGP</sequence>
<reference evidence="1" key="1">
    <citation type="submission" date="2023-08" db="EMBL/GenBank/DDBJ databases">
        <title>A de novo genome assembly of Solanum verrucosum Schlechtendal, a Mexican diploid species geographically isolated from the other diploid A-genome species in potato relatives.</title>
        <authorList>
            <person name="Hosaka K."/>
        </authorList>
    </citation>
    <scope>NUCLEOTIDE SEQUENCE</scope>
    <source>
        <tissue evidence="1">Young leaves</tissue>
    </source>
</reference>
<dbReference type="Proteomes" id="UP001234989">
    <property type="component" value="Chromosome 1"/>
</dbReference>
<keyword evidence="2" id="KW-1185">Reference proteome</keyword>
<organism evidence="1 2">
    <name type="scientific">Solanum verrucosum</name>
    <dbReference type="NCBI Taxonomy" id="315347"/>
    <lineage>
        <taxon>Eukaryota</taxon>
        <taxon>Viridiplantae</taxon>
        <taxon>Streptophyta</taxon>
        <taxon>Embryophyta</taxon>
        <taxon>Tracheophyta</taxon>
        <taxon>Spermatophyta</taxon>
        <taxon>Magnoliopsida</taxon>
        <taxon>eudicotyledons</taxon>
        <taxon>Gunneridae</taxon>
        <taxon>Pentapetalae</taxon>
        <taxon>asterids</taxon>
        <taxon>lamiids</taxon>
        <taxon>Solanales</taxon>
        <taxon>Solanaceae</taxon>
        <taxon>Solanoideae</taxon>
        <taxon>Solaneae</taxon>
        <taxon>Solanum</taxon>
    </lineage>
</organism>
<proteinExistence type="predicted"/>
<protein>
    <submittedName>
        <fullName evidence="1">Uncharacterized protein</fullName>
    </submittedName>
</protein>
<evidence type="ECO:0000313" key="1">
    <source>
        <dbReference type="EMBL" id="WMV09157.1"/>
    </source>
</evidence>
<name>A0AAF0T603_SOLVR</name>
<evidence type="ECO:0000313" key="2">
    <source>
        <dbReference type="Proteomes" id="UP001234989"/>
    </source>
</evidence>
<dbReference type="EMBL" id="CP133612">
    <property type="protein sequence ID" value="WMV09157.1"/>
    <property type="molecule type" value="Genomic_DNA"/>
</dbReference>
<gene>
    <name evidence="1" type="ORF">MTR67_002542</name>
</gene>
<dbReference type="AlphaFoldDB" id="A0AAF0T603"/>
<accession>A0AAF0T603</accession>